<reference evidence="4" key="1">
    <citation type="submission" date="2020-08" db="EMBL/GenBank/DDBJ databases">
        <title>Lacibacter sp. S13-6-6 genome sequencing.</title>
        <authorList>
            <person name="Jin L."/>
        </authorList>
    </citation>
    <scope>NUCLEOTIDE SEQUENCE [LARGE SCALE GENOMIC DNA]</scope>
    <source>
        <strain evidence="4">S13-6-6</strain>
    </source>
</reference>
<dbReference type="InterPro" id="IPR013783">
    <property type="entry name" value="Ig-like_fold"/>
</dbReference>
<dbReference type="InterPro" id="IPR021655">
    <property type="entry name" value="Put_metal-bd"/>
</dbReference>
<dbReference type="InterPro" id="IPR024079">
    <property type="entry name" value="MetalloPept_cat_dom_sf"/>
</dbReference>
<dbReference type="Pfam" id="PF20009">
    <property type="entry name" value="GEVED"/>
    <property type="match status" value="1"/>
</dbReference>
<dbReference type="NCBIfam" id="TIGR04183">
    <property type="entry name" value="Por_Secre_tail"/>
    <property type="match status" value="1"/>
</dbReference>
<dbReference type="SUPFAM" id="SSF55486">
    <property type="entry name" value="Metalloproteases ('zincins'), catalytic domain"/>
    <property type="match status" value="1"/>
</dbReference>
<dbReference type="EMBL" id="CP060007">
    <property type="protein sequence ID" value="QNA46049.1"/>
    <property type="molecule type" value="Genomic_DNA"/>
</dbReference>
<evidence type="ECO:0000313" key="3">
    <source>
        <dbReference type="EMBL" id="QNA46049.1"/>
    </source>
</evidence>
<dbReference type="Pfam" id="PF13688">
    <property type="entry name" value="Reprolysin_5"/>
    <property type="match status" value="1"/>
</dbReference>
<dbReference type="InterPro" id="IPR045474">
    <property type="entry name" value="GEVED"/>
</dbReference>
<dbReference type="KEGG" id="lacs:H4075_07660"/>
<feature type="domain" description="Peptidase M12B" evidence="1">
    <location>
        <begin position="219"/>
        <end position="423"/>
    </location>
</feature>
<evidence type="ECO:0000313" key="4">
    <source>
        <dbReference type="Proteomes" id="UP000515344"/>
    </source>
</evidence>
<dbReference type="Pfam" id="PF11617">
    <property type="entry name" value="Cu-binding_MopE"/>
    <property type="match status" value="3"/>
</dbReference>
<evidence type="ECO:0000259" key="2">
    <source>
        <dbReference type="PROSITE" id="PS50853"/>
    </source>
</evidence>
<evidence type="ECO:0000259" key="1">
    <source>
        <dbReference type="PROSITE" id="PS50215"/>
    </source>
</evidence>
<dbReference type="SUPFAM" id="SSF49299">
    <property type="entry name" value="PKD domain"/>
    <property type="match status" value="1"/>
</dbReference>
<dbReference type="SUPFAM" id="SSF49265">
    <property type="entry name" value="Fibronectin type III"/>
    <property type="match status" value="1"/>
</dbReference>
<dbReference type="Proteomes" id="UP000515344">
    <property type="component" value="Chromosome"/>
</dbReference>
<dbReference type="CDD" id="cd00063">
    <property type="entry name" value="FN3"/>
    <property type="match status" value="1"/>
</dbReference>
<sequence length="1071" mass="115548">MTAFFRKRTARVRTVFYQCVFAVLFLFPLSVAAQYKLKATPVNQKTLPSLEKVFKKYHLFTINAPELMRNSKAQGRASFKFDLELTGLQSLSLSLTEQDILSESYSMIVAGPNGKKETVRPDIKTYTGWVANEEGSIVALTISDKTIFGHIKGKTTDYFIEPLRYYNKKAAANSFVVYETKDVVPSSASLCGATEVAEKQIAAAETSATTLGSATGTCKIIEMAVATDATIFEKYGSAELVEEHNISIMNTMVLLYSNAQIGSSYLQFRIKRNYVSTSAATDPYLLPTNPTGSEDLLQMFRLWGSAGGFGIGFNFDLGQLWTMKNIIPDNGGVVGLAFVGAVCSSAKYQVNRDLFSQTGLQAGVLAAHETGHNLSAQHDASGAPYIMAPSLADPPNTVFSSASILSMTNYLNSSLAACISGCNTEPPTAGFNLPKFSCSNTFNLNSASVGSVNGVFWETPGGNPATSNAQSLTVQYATPGLKTIALTAYNNNVTSTVVKQVFINSGLPNGCRTITGTGPAPGAFANFKLNDLEHVFGGTYGSVYRNNTCTEVVSLTPGETYTYKGTVGLPFINVSSTLQVFIDYNADGDFLDENEAVHTSPECIMGEYSFSFTVPSNVTVSDNPVRMRVVGLGCGATLGNGCNVAPNSMVVDFGVLFLPAEKFYYVDRDRDGYGNPNSKAWLRSETAPPGYSTTGDDCNDDFPWLNPATVWVKDADNDFYYTGDPIVQCTSPGAGYTYIMRNPGDCDDTKKEINPLTVWVKDEDGDHHYTGAPVTQCEKPGDGYVIQTIELIAGDCNDADHTVFENQTYYKDEDGDGFGNIAKPIAVCSSTAPAGYVTNSGDCNDSNPAISPAAVEVCGNQIDDNCDGVIDEVACYTCTNANGLTVTDVTANSVRLSWSAIANPEQWQLQYKAIGKGSSKWMDIFLTGNIRSVTIPNLVSNQNYQWQIRAKCGKSWTAYLAGSNFRTSATTANRSADDLFTGNANAAMQLYPNPSNGNFTLNLQLEQAITSTANISIRDIAGKLLFTEKVNVVNGLVCKNIQLPGYATAGMYFIEVSANGKWFKTKLIVTK</sequence>
<dbReference type="Pfam" id="PF18962">
    <property type="entry name" value="Por_Secre_tail"/>
    <property type="match status" value="1"/>
</dbReference>
<dbReference type="PANTHER" id="PTHR11905">
    <property type="entry name" value="ADAM A DISINTEGRIN AND METALLOPROTEASE DOMAIN"/>
    <property type="match status" value="1"/>
</dbReference>
<dbReference type="InterPro" id="IPR026444">
    <property type="entry name" value="Secre_tail"/>
</dbReference>
<dbReference type="PROSITE" id="PS50853">
    <property type="entry name" value="FN3"/>
    <property type="match status" value="1"/>
</dbReference>
<dbReference type="SMART" id="SM00060">
    <property type="entry name" value="FN3"/>
    <property type="match status" value="1"/>
</dbReference>
<accession>A0A7G5XKP6</accession>
<gene>
    <name evidence="3" type="ORF">H4075_07660</name>
</gene>
<dbReference type="GO" id="GO:0006508">
    <property type="term" value="P:proteolysis"/>
    <property type="evidence" value="ECO:0007669"/>
    <property type="project" value="InterPro"/>
</dbReference>
<dbReference type="PANTHER" id="PTHR11905:SF159">
    <property type="entry name" value="ADAM METALLOPROTEASE"/>
    <property type="match status" value="1"/>
</dbReference>
<dbReference type="InterPro" id="IPR003961">
    <property type="entry name" value="FN3_dom"/>
</dbReference>
<dbReference type="InterPro" id="IPR001590">
    <property type="entry name" value="Peptidase_M12B"/>
</dbReference>
<dbReference type="RefSeq" id="WP_182805634.1">
    <property type="nucleotide sequence ID" value="NZ_CP060007.1"/>
</dbReference>
<dbReference type="Pfam" id="PF00041">
    <property type="entry name" value="fn3"/>
    <property type="match status" value="1"/>
</dbReference>
<dbReference type="Gene3D" id="2.60.40.10">
    <property type="entry name" value="Immunoglobulins"/>
    <property type="match status" value="2"/>
</dbReference>
<dbReference type="Gene3D" id="3.40.390.10">
    <property type="entry name" value="Collagenase (Catalytic Domain)"/>
    <property type="match status" value="1"/>
</dbReference>
<name>A0A7G5XKP6_9BACT</name>
<organism evidence="3 4">
    <name type="scientific">Lacibacter sediminis</name>
    <dbReference type="NCBI Taxonomy" id="2760713"/>
    <lineage>
        <taxon>Bacteria</taxon>
        <taxon>Pseudomonadati</taxon>
        <taxon>Bacteroidota</taxon>
        <taxon>Chitinophagia</taxon>
        <taxon>Chitinophagales</taxon>
        <taxon>Chitinophagaceae</taxon>
        <taxon>Lacibacter</taxon>
    </lineage>
</organism>
<dbReference type="InterPro" id="IPR035986">
    <property type="entry name" value="PKD_dom_sf"/>
</dbReference>
<dbReference type="PROSITE" id="PS50215">
    <property type="entry name" value="ADAM_MEPRO"/>
    <property type="match status" value="1"/>
</dbReference>
<proteinExistence type="predicted"/>
<keyword evidence="4" id="KW-1185">Reference proteome</keyword>
<dbReference type="AlphaFoldDB" id="A0A7G5XKP6"/>
<feature type="domain" description="Fibronectin type-III" evidence="2">
    <location>
        <begin position="880"/>
        <end position="970"/>
    </location>
</feature>
<protein>
    <submittedName>
        <fullName evidence="3">T9SS type A sorting domain-containing protein</fullName>
    </submittedName>
</protein>
<dbReference type="InterPro" id="IPR036116">
    <property type="entry name" value="FN3_sf"/>
</dbReference>
<dbReference type="GO" id="GO:0004222">
    <property type="term" value="F:metalloendopeptidase activity"/>
    <property type="evidence" value="ECO:0007669"/>
    <property type="project" value="InterPro"/>
</dbReference>